<feature type="compositionally biased region" description="Basic and acidic residues" evidence="1">
    <location>
        <begin position="749"/>
        <end position="763"/>
    </location>
</feature>
<keyword evidence="3" id="KW-1185">Reference proteome</keyword>
<feature type="compositionally biased region" description="Gly residues" evidence="1">
    <location>
        <begin position="1180"/>
        <end position="1190"/>
    </location>
</feature>
<accession>A0A3S3QI74</accession>
<dbReference type="OrthoDB" id="653468at2759"/>
<dbReference type="GO" id="GO:0071763">
    <property type="term" value="P:nuclear membrane organization"/>
    <property type="evidence" value="ECO:0007669"/>
    <property type="project" value="TreeGrafter"/>
</dbReference>
<name>A0A3S3QI74_9MAGN</name>
<reference evidence="2 3" key="1">
    <citation type="journal article" date="2019" name="Nat. Plants">
        <title>Stout camphor tree genome fills gaps in understanding of flowering plant genome evolution.</title>
        <authorList>
            <person name="Chaw S.M."/>
            <person name="Liu Y.C."/>
            <person name="Wu Y.W."/>
            <person name="Wang H.Y."/>
            <person name="Lin C.I."/>
            <person name="Wu C.S."/>
            <person name="Ke H.M."/>
            <person name="Chang L.Y."/>
            <person name="Hsu C.Y."/>
            <person name="Yang H.T."/>
            <person name="Sudianto E."/>
            <person name="Hsu M.H."/>
            <person name="Wu K.P."/>
            <person name="Wang L.N."/>
            <person name="Leebens-Mack J.H."/>
            <person name="Tsai I.J."/>
        </authorList>
    </citation>
    <scope>NUCLEOTIDE SEQUENCE [LARGE SCALE GENOMIC DNA]</scope>
    <source>
        <strain evidence="3">cv. Chaw 1501</strain>
        <tissue evidence="2">Young leaves</tissue>
    </source>
</reference>
<feature type="compositionally biased region" description="Basic residues" evidence="1">
    <location>
        <begin position="1196"/>
        <end position="1209"/>
    </location>
</feature>
<dbReference type="AlphaFoldDB" id="A0A3S3QI74"/>
<feature type="region of interest" description="Disordered" evidence="1">
    <location>
        <begin position="735"/>
        <end position="767"/>
    </location>
</feature>
<protein>
    <submittedName>
        <fullName evidence="2">Nuclear pore complex protein NUP1-like protein isoform X1</fullName>
    </submittedName>
</protein>
<organism evidence="2 3">
    <name type="scientific">Cinnamomum micranthum f. kanehirae</name>
    <dbReference type="NCBI Taxonomy" id="337451"/>
    <lineage>
        <taxon>Eukaryota</taxon>
        <taxon>Viridiplantae</taxon>
        <taxon>Streptophyta</taxon>
        <taxon>Embryophyta</taxon>
        <taxon>Tracheophyta</taxon>
        <taxon>Spermatophyta</taxon>
        <taxon>Magnoliopsida</taxon>
        <taxon>Magnoliidae</taxon>
        <taxon>Laurales</taxon>
        <taxon>Lauraceae</taxon>
        <taxon>Cinnamomum</taxon>
    </lineage>
</organism>
<proteinExistence type="predicted"/>
<feature type="compositionally biased region" description="Polar residues" evidence="1">
    <location>
        <begin position="487"/>
        <end position="508"/>
    </location>
</feature>
<dbReference type="GO" id="GO:0005635">
    <property type="term" value="C:nuclear envelope"/>
    <property type="evidence" value="ECO:0007669"/>
    <property type="project" value="TreeGrafter"/>
</dbReference>
<feature type="region of interest" description="Disordered" evidence="1">
    <location>
        <begin position="1162"/>
        <end position="1209"/>
    </location>
</feature>
<comment type="caution">
    <text evidence="2">The sequence shown here is derived from an EMBL/GenBank/DDBJ whole genome shotgun (WGS) entry which is preliminary data.</text>
</comment>
<evidence type="ECO:0000313" key="3">
    <source>
        <dbReference type="Proteomes" id="UP000283530"/>
    </source>
</evidence>
<dbReference type="PANTHER" id="PTHR33416">
    <property type="entry name" value="NUCLEAR PORE COMPLEX PROTEIN NUP1"/>
    <property type="match status" value="1"/>
</dbReference>
<evidence type="ECO:0000256" key="1">
    <source>
        <dbReference type="SAM" id="MobiDB-lite"/>
    </source>
</evidence>
<feature type="region of interest" description="Disordered" evidence="1">
    <location>
        <begin position="69"/>
        <end position="116"/>
    </location>
</feature>
<sequence>MATSYDGGIGGKLRKRAFRRPSTPYDRPPTALPNPSNSDQRNWVSKLIDPASRIISGSAARLFSSVFRKRLPPPAPLPEGNLEPRNELPGEVCTNPSGAKEQGNGEGENQKQSFESSGINEIEQLLKQKTFTRVEFERLIELLRSRTVNLPKDHENKRTEPSISQLVAAQARDEQLIPAQENRGESRISTPTGGFLVPEEEAATPADIAKAYMGSRPSKLSPSSLGFRSQILREDPPLLNIMPFALKSPNMLPAPRSSRHFSGVPQLSENRYMTPRPLRRSAVYSMARSPYTKAHSIAIHKGAEPSDDAYAGSLQSHWTQVDKTLNGGKQVLKRTRSVLDDDSGSVGPMRKIRQKSGLTSPSMYNVPGSPFPSPQTPVGSYSVWGSISTMKKPLSLDGPKHSISKLQAAENGDYKLSTTSSAFVPNQSSKIAMKIMQQLDKLVPSPNEKLSVSKVAIAANEFNLDMSNGRPFKSTENKHLPRLQNAQHSGTLDGVSGTQLPASGNSLSEKQERVEVNCPVKNVDIGIRSSSVADSVKNTVKGTLSDARPVDSVILGFSANLPLNKRALQMGAPVKDVVELEDDNCSSKITSTSHAAEKVESESYISECETIVAKTVKVEKRVASSERKPAVAENKGADTVSRSADCSIVPSIDAGFASGITSAADSVKPTPPMPPQLPSLFNKSTPKEQPVMTMFGSKSTNKGPAFTFSSTSNNINGTSGTKSIDSNCEIMKSTAIEDTNPPEATGSGKNEKNLKGRDSKKSSENAITGISTSATPKIFSFGVSTNSNQSNGLFSVNAAPEAPIFGSSTSLIFHGSGAATSGCNSSSPMSTAVPVFSASSAFKFGAGNSSAATSTTATSSLVSADSELKTKQASLPLSTMGSSVLASTAASTHTTSSVFSFGASVSSSCTTSSFSASNLSQSSTFGATVGSAFGTASGITPSTQSMQSQFGSSSTPTFGLSGTSFGAASSPFGSSSSSSKLTSGSGSGLSSSMSSSASTGSFGSGAGFSFAPASMTASTSSFSLGFRQSTSIFGSGVGSTASATGFTFGVSAAASGSTPSTFGSPFGTSSGSLFSFTSAAATTAASTSLSQAQPVFGTTNPAVNFGSASRVNDRIIEDSMAVDTVQASAPVTPPLAGPLSPSSSLNFGFGSAAAPTIGPSAFQFGGHQNTATPQSPSTFPGGGFSVGSGGTDKSNRRIVKIKRDKHRKK</sequence>
<dbReference type="STRING" id="337451.A0A3S3QI74"/>
<dbReference type="EMBL" id="QPKB01000005">
    <property type="protein sequence ID" value="RWR85454.1"/>
    <property type="molecule type" value="Genomic_DNA"/>
</dbReference>
<dbReference type="PANTHER" id="PTHR33416:SF20">
    <property type="entry name" value="NUCLEAR PORE COMPLEX PROTEIN NUP1"/>
    <property type="match status" value="1"/>
</dbReference>
<evidence type="ECO:0000313" key="2">
    <source>
        <dbReference type="EMBL" id="RWR85454.1"/>
    </source>
</evidence>
<gene>
    <name evidence="2" type="ORF">CKAN_01431800</name>
</gene>
<feature type="region of interest" description="Disordered" evidence="1">
    <location>
        <begin position="487"/>
        <end position="513"/>
    </location>
</feature>
<feature type="region of interest" description="Disordered" evidence="1">
    <location>
        <begin position="1"/>
        <end position="41"/>
    </location>
</feature>
<dbReference type="Proteomes" id="UP000283530">
    <property type="component" value="Unassembled WGS sequence"/>
</dbReference>